<feature type="compositionally biased region" description="Acidic residues" evidence="1">
    <location>
        <begin position="520"/>
        <end position="529"/>
    </location>
</feature>
<proteinExistence type="predicted"/>
<reference evidence="2" key="1">
    <citation type="submission" date="2021-02" db="EMBL/GenBank/DDBJ databases">
        <authorList>
            <person name="Dougan E. K."/>
            <person name="Rhodes N."/>
            <person name="Thang M."/>
            <person name="Chan C."/>
        </authorList>
    </citation>
    <scope>NUCLEOTIDE SEQUENCE</scope>
</reference>
<feature type="compositionally biased region" description="Acidic residues" evidence="1">
    <location>
        <begin position="547"/>
        <end position="556"/>
    </location>
</feature>
<dbReference type="EMBL" id="CAJNIZ010043726">
    <property type="protein sequence ID" value="CAE7666795.1"/>
    <property type="molecule type" value="Genomic_DNA"/>
</dbReference>
<feature type="compositionally biased region" description="Polar residues" evidence="1">
    <location>
        <begin position="205"/>
        <end position="222"/>
    </location>
</feature>
<organism evidence="2 3">
    <name type="scientific">Symbiodinium pilosum</name>
    <name type="common">Dinoflagellate</name>
    <dbReference type="NCBI Taxonomy" id="2952"/>
    <lineage>
        <taxon>Eukaryota</taxon>
        <taxon>Sar</taxon>
        <taxon>Alveolata</taxon>
        <taxon>Dinophyceae</taxon>
        <taxon>Suessiales</taxon>
        <taxon>Symbiodiniaceae</taxon>
        <taxon>Symbiodinium</taxon>
    </lineage>
</organism>
<name>A0A812WFX8_SYMPI</name>
<feature type="compositionally biased region" description="Basic and acidic residues" evidence="1">
    <location>
        <begin position="362"/>
        <end position="377"/>
    </location>
</feature>
<gene>
    <name evidence="2" type="ORF">SPIL2461_LOCUS18268</name>
</gene>
<evidence type="ECO:0000313" key="2">
    <source>
        <dbReference type="EMBL" id="CAE7666795.1"/>
    </source>
</evidence>
<feature type="region of interest" description="Disordered" evidence="1">
    <location>
        <begin position="504"/>
        <end position="590"/>
    </location>
</feature>
<sequence length="917" mass="102019">MAKGKPKAKRLHSADTLYRGQSYVEKVKAEPKDLEQQLKDHDAQEQLLALQAAVQAQKLAEDTQIDDAAAASDSVPEPKPSPRKRRPRKAKSSKKLVLEGNPDAEPRGSQASPNNAVKPAALLALPAPAVAETSEIPKDPVRPSPNQVPKPLEPSPEEIALQSAPTQVLDAPVPDEPEKLNALDLQSSPKQVPEPHEPSPGEIPLQSSPKQANPSAEASQINGVGGDTSPEKFPVGPSAAASFGVPLDPYYYDPNKEDAQNPFVKENTRSSLMLRGTASNVDVVSPNRPRSINFDDVILDAPESLPFMKSLKESPHKTPEEPEMRNYFAKFLLDQPSTPKTEGKLKVAKMDRYDTGAISPTETEKSELSPAKPEKRQSQQLFNKYDAKLRRMCKENKKKSREVPESIHKLWVKGGVSRRQLVKVLVECEGDKDAFTQRVLHQFKQVRSNEFKVISGFYTDKYQKNLLWFWVDVKFEGQTRKAEEEELNRQTQLGDAFVKKVPLGLRGRPTGKNAGALLELSDDDDDDDQTSATASPASKTENHDAEDAADDAEDGEGSGATPSPKRKRRASKGRKSAKHGKKDFAEELPTEDMDGVPKILDELLKQQSRVNKLLERCKEEKVPEKQMERLVAEVSKMWTVLSGRKLVKAGTNAAPKAAPRAAPKAKGKGAQYASVAFWSKPQIARKSIRKLWIDYLLGSYFAKWTGVAKLVVLLDLQISGCEQSGAEKCLQHLYAELKNYAIENHLYLHMNGHWFKGADTTVVVKYLAYKYELLLRDLDLGENFPYIKAILDCLKVSNTFMSTLYRSGLFLKKKELQTVVSSGLAMLQGYARCATIAYTKGFARFKLNPKFHMLCHVVFDLEANFRKSQSPINPLAYSCQMPEDFINRVATLSRQVSSTKVSLRTIDLYKLALARAW</sequence>
<feature type="compositionally biased region" description="Pro residues" evidence="1">
    <location>
        <begin position="142"/>
        <end position="154"/>
    </location>
</feature>
<keyword evidence="3" id="KW-1185">Reference proteome</keyword>
<feature type="compositionally biased region" description="Basic residues" evidence="1">
    <location>
        <begin position="81"/>
        <end position="94"/>
    </location>
</feature>
<feature type="compositionally biased region" description="Polar residues" evidence="1">
    <location>
        <begin position="530"/>
        <end position="539"/>
    </location>
</feature>
<protein>
    <submittedName>
        <fullName evidence="2">Uncharacterized protein</fullName>
    </submittedName>
</protein>
<evidence type="ECO:0000256" key="1">
    <source>
        <dbReference type="SAM" id="MobiDB-lite"/>
    </source>
</evidence>
<dbReference type="AlphaFoldDB" id="A0A812WFX8"/>
<evidence type="ECO:0000313" key="3">
    <source>
        <dbReference type="Proteomes" id="UP000649617"/>
    </source>
</evidence>
<dbReference type="Proteomes" id="UP000649617">
    <property type="component" value="Unassembled WGS sequence"/>
</dbReference>
<feature type="compositionally biased region" description="Low complexity" evidence="1">
    <location>
        <begin position="116"/>
        <end position="131"/>
    </location>
</feature>
<comment type="caution">
    <text evidence="2">The sequence shown here is derived from an EMBL/GenBank/DDBJ whole genome shotgun (WGS) entry which is preliminary data.</text>
</comment>
<accession>A0A812WFX8</accession>
<feature type="region of interest" description="Disordered" evidence="1">
    <location>
        <begin position="56"/>
        <end position="261"/>
    </location>
</feature>
<feature type="compositionally biased region" description="Basic residues" evidence="1">
    <location>
        <begin position="564"/>
        <end position="581"/>
    </location>
</feature>
<feature type="region of interest" description="Disordered" evidence="1">
    <location>
        <begin position="356"/>
        <end position="380"/>
    </location>
</feature>